<comment type="caution">
    <text evidence="2">The sequence shown here is derived from an EMBL/GenBank/DDBJ whole genome shotgun (WGS) entry which is preliminary data.</text>
</comment>
<organism evidence="2 3">
    <name type="scientific">Pleurodeles waltl</name>
    <name type="common">Iberian ribbed newt</name>
    <dbReference type="NCBI Taxonomy" id="8319"/>
    <lineage>
        <taxon>Eukaryota</taxon>
        <taxon>Metazoa</taxon>
        <taxon>Chordata</taxon>
        <taxon>Craniata</taxon>
        <taxon>Vertebrata</taxon>
        <taxon>Euteleostomi</taxon>
        <taxon>Amphibia</taxon>
        <taxon>Batrachia</taxon>
        <taxon>Caudata</taxon>
        <taxon>Salamandroidea</taxon>
        <taxon>Salamandridae</taxon>
        <taxon>Pleurodelinae</taxon>
        <taxon>Pleurodeles</taxon>
    </lineage>
</organism>
<feature type="region of interest" description="Disordered" evidence="1">
    <location>
        <begin position="58"/>
        <end position="102"/>
    </location>
</feature>
<reference evidence="2" key="1">
    <citation type="journal article" date="2022" name="bioRxiv">
        <title>Sequencing and chromosome-scale assembly of the giantPleurodeles waltlgenome.</title>
        <authorList>
            <person name="Brown T."/>
            <person name="Elewa A."/>
            <person name="Iarovenko S."/>
            <person name="Subramanian E."/>
            <person name="Araus A.J."/>
            <person name="Petzold A."/>
            <person name="Susuki M."/>
            <person name="Suzuki K.-i.T."/>
            <person name="Hayashi T."/>
            <person name="Toyoda A."/>
            <person name="Oliveira C."/>
            <person name="Osipova E."/>
            <person name="Leigh N.D."/>
            <person name="Simon A."/>
            <person name="Yun M.H."/>
        </authorList>
    </citation>
    <scope>NUCLEOTIDE SEQUENCE</scope>
    <source>
        <strain evidence="2">20211129_DDA</strain>
        <tissue evidence="2">Liver</tissue>
    </source>
</reference>
<dbReference type="AlphaFoldDB" id="A0AAV7MEM5"/>
<dbReference type="Proteomes" id="UP001066276">
    <property type="component" value="Chromosome 10"/>
</dbReference>
<protein>
    <submittedName>
        <fullName evidence="2">Uncharacterized protein</fullName>
    </submittedName>
</protein>
<evidence type="ECO:0000313" key="3">
    <source>
        <dbReference type="Proteomes" id="UP001066276"/>
    </source>
</evidence>
<accession>A0AAV7MEM5</accession>
<evidence type="ECO:0000313" key="2">
    <source>
        <dbReference type="EMBL" id="KAJ1101786.1"/>
    </source>
</evidence>
<gene>
    <name evidence="2" type="ORF">NDU88_006850</name>
</gene>
<feature type="compositionally biased region" description="Acidic residues" evidence="1">
    <location>
        <begin position="66"/>
        <end position="78"/>
    </location>
</feature>
<dbReference type="EMBL" id="JANPWB010000014">
    <property type="protein sequence ID" value="KAJ1101786.1"/>
    <property type="molecule type" value="Genomic_DNA"/>
</dbReference>
<keyword evidence="3" id="KW-1185">Reference proteome</keyword>
<name>A0AAV7MEM5_PLEWA</name>
<evidence type="ECO:0000256" key="1">
    <source>
        <dbReference type="SAM" id="MobiDB-lite"/>
    </source>
</evidence>
<proteinExistence type="predicted"/>
<sequence>MTPAARVGPTPSSVSLTTLRRDFILHKARALQNIQVNNAKVIQDWQSVWQTAVAIGEPMQTSELEERAEDAGSEDESLSEVRSEAGTVTPPDVTPQTADEVA</sequence>